<reference evidence="2 3" key="1">
    <citation type="journal article" date="2020" name="Nat. Food">
        <title>A phased Vanilla planifolia genome enables genetic improvement of flavour and production.</title>
        <authorList>
            <person name="Hasing T."/>
            <person name="Tang H."/>
            <person name="Brym M."/>
            <person name="Khazi F."/>
            <person name="Huang T."/>
            <person name="Chambers A.H."/>
        </authorList>
    </citation>
    <scope>NUCLEOTIDE SEQUENCE [LARGE SCALE GENOMIC DNA]</scope>
    <source>
        <tissue evidence="2">Leaf</tissue>
    </source>
</reference>
<dbReference type="AlphaFoldDB" id="A0A835Q1Q8"/>
<protein>
    <submittedName>
        <fullName evidence="2">Uncharacterized protein</fullName>
    </submittedName>
</protein>
<evidence type="ECO:0000313" key="2">
    <source>
        <dbReference type="EMBL" id="KAG0461013.1"/>
    </source>
</evidence>
<feature type="region of interest" description="Disordered" evidence="1">
    <location>
        <begin position="48"/>
        <end position="67"/>
    </location>
</feature>
<accession>A0A835Q1Q8</accession>
<dbReference type="OrthoDB" id="1900908at2759"/>
<dbReference type="Proteomes" id="UP000636800">
    <property type="component" value="Chromosome 11"/>
</dbReference>
<sequence length="67" mass="7263">MTIITGGTALPSGAFTGWGRRHHLAVLEGELHCPRPMELRTYRHLKEMPSTPSGSLIPQIPVIDGSS</sequence>
<evidence type="ECO:0000256" key="1">
    <source>
        <dbReference type="SAM" id="MobiDB-lite"/>
    </source>
</evidence>
<name>A0A835Q1Q8_VANPL</name>
<keyword evidence="3" id="KW-1185">Reference proteome</keyword>
<dbReference type="EMBL" id="JADCNL010000011">
    <property type="protein sequence ID" value="KAG0461013.1"/>
    <property type="molecule type" value="Genomic_DNA"/>
</dbReference>
<gene>
    <name evidence="2" type="ORF">HPP92_021310</name>
</gene>
<evidence type="ECO:0000313" key="3">
    <source>
        <dbReference type="Proteomes" id="UP000636800"/>
    </source>
</evidence>
<organism evidence="2 3">
    <name type="scientific">Vanilla planifolia</name>
    <name type="common">Vanilla</name>
    <dbReference type="NCBI Taxonomy" id="51239"/>
    <lineage>
        <taxon>Eukaryota</taxon>
        <taxon>Viridiplantae</taxon>
        <taxon>Streptophyta</taxon>
        <taxon>Embryophyta</taxon>
        <taxon>Tracheophyta</taxon>
        <taxon>Spermatophyta</taxon>
        <taxon>Magnoliopsida</taxon>
        <taxon>Liliopsida</taxon>
        <taxon>Asparagales</taxon>
        <taxon>Orchidaceae</taxon>
        <taxon>Vanilloideae</taxon>
        <taxon>Vanilleae</taxon>
        <taxon>Vanilla</taxon>
    </lineage>
</organism>
<proteinExistence type="predicted"/>
<comment type="caution">
    <text evidence="2">The sequence shown here is derived from an EMBL/GenBank/DDBJ whole genome shotgun (WGS) entry which is preliminary data.</text>
</comment>